<keyword evidence="1" id="KW-0812">Transmembrane</keyword>
<organism evidence="2 3">
    <name type="scientific">Methylobacterium pseudosasicola</name>
    <dbReference type="NCBI Taxonomy" id="582667"/>
    <lineage>
        <taxon>Bacteria</taxon>
        <taxon>Pseudomonadati</taxon>
        <taxon>Pseudomonadota</taxon>
        <taxon>Alphaproteobacteria</taxon>
        <taxon>Hyphomicrobiales</taxon>
        <taxon>Methylobacteriaceae</taxon>
        <taxon>Methylobacterium</taxon>
    </lineage>
</organism>
<evidence type="ECO:0000313" key="2">
    <source>
        <dbReference type="EMBL" id="SFL18881.1"/>
    </source>
</evidence>
<dbReference type="STRING" id="582667.SAMN05192568_1001436"/>
<proteinExistence type="predicted"/>
<accession>A0A1I4FQI1</accession>
<reference evidence="3" key="1">
    <citation type="submission" date="2016-10" db="EMBL/GenBank/DDBJ databases">
        <authorList>
            <person name="Varghese N."/>
            <person name="Submissions S."/>
        </authorList>
    </citation>
    <scope>NUCLEOTIDE SEQUENCE [LARGE SCALE GENOMIC DNA]</scope>
    <source>
        <strain evidence="3">BL36</strain>
    </source>
</reference>
<keyword evidence="1" id="KW-0472">Membrane</keyword>
<dbReference type="Proteomes" id="UP000199048">
    <property type="component" value="Unassembled WGS sequence"/>
</dbReference>
<evidence type="ECO:0008006" key="4">
    <source>
        <dbReference type="Google" id="ProtNLM"/>
    </source>
</evidence>
<sequence>MSLVSLDTLAIARKLQAAGFSDVQAEAMTGVLRDAHEADLSTLVTKVDLKTELDLLKSALGTETALLRSDLNAESALLRSDLKSEITLVRSDLKTEIADTKYEILKWVLSAIGFQTIVVVGAIVALTKGLH</sequence>
<evidence type="ECO:0000256" key="1">
    <source>
        <dbReference type="SAM" id="Phobius"/>
    </source>
</evidence>
<name>A0A1I4FQI1_9HYPH</name>
<keyword evidence="1" id="KW-1133">Transmembrane helix</keyword>
<dbReference type="AlphaFoldDB" id="A0A1I4FQI1"/>
<evidence type="ECO:0000313" key="3">
    <source>
        <dbReference type="Proteomes" id="UP000199048"/>
    </source>
</evidence>
<protein>
    <recommendedName>
        <fullName evidence="4">DUF1640 domain-containing protein</fullName>
    </recommendedName>
</protein>
<feature type="transmembrane region" description="Helical" evidence="1">
    <location>
        <begin position="104"/>
        <end position="126"/>
    </location>
</feature>
<gene>
    <name evidence="2" type="ORF">SAMN05192568_1001436</name>
</gene>
<keyword evidence="3" id="KW-1185">Reference proteome</keyword>
<dbReference type="EMBL" id="FOTK01000001">
    <property type="protein sequence ID" value="SFL18881.1"/>
    <property type="molecule type" value="Genomic_DNA"/>
</dbReference>
<dbReference type="OrthoDB" id="7995449at2"/>
<dbReference type="Gene3D" id="1.20.5.340">
    <property type="match status" value="1"/>
</dbReference>